<dbReference type="InterPro" id="IPR003735">
    <property type="entry name" value="Metal_Tscrpt_repr"/>
</dbReference>
<gene>
    <name evidence="1" type="ORF">J1TS3_40550</name>
</gene>
<sequence>MKIRFKCWRIENEQVFIDKYTIWGYIINIREKEVIHLDKFLHDHPSKPRTQDEKQKVINRLKRIEGQVRGIQKMVEEDRYCVDILVQISAIQSALKNVGFAVTERHINHCVSDAIRQGEGKETIEELMEVLKQFSK</sequence>
<organism evidence="1 2">
    <name type="scientific">Siminovitchia fordii</name>
    <dbReference type="NCBI Taxonomy" id="254759"/>
    <lineage>
        <taxon>Bacteria</taxon>
        <taxon>Bacillati</taxon>
        <taxon>Bacillota</taxon>
        <taxon>Bacilli</taxon>
        <taxon>Bacillales</taxon>
        <taxon>Bacillaceae</taxon>
        <taxon>Siminovitchia</taxon>
    </lineage>
</organism>
<protein>
    <recommendedName>
        <fullName evidence="3">Copper-sensing transcriptional repressor CsoR</fullName>
    </recommendedName>
</protein>
<dbReference type="PANTHER" id="PTHR33677">
    <property type="entry name" value="TRANSCRIPTIONAL REPRESSOR FRMR-RELATED"/>
    <property type="match status" value="1"/>
</dbReference>
<dbReference type="PANTHER" id="PTHR33677:SF3">
    <property type="entry name" value="COPPER-SENSING TRANSCRIPTIONAL REPRESSOR RICR"/>
    <property type="match status" value="1"/>
</dbReference>
<name>A0ABQ4KB29_9BACI</name>
<proteinExistence type="predicted"/>
<evidence type="ECO:0000313" key="2">
    <source>
        <dbReference type="Proteomes" id="UP000680279"/>
    </source>
</evidence>
<dbReference type="Gene3D" id="1.20.58.1000">
    <property type="entry name" value="Metal-sensitive repressor, helix protomer"/>
    <property type="match status" value="1"/>
</dbReference>
<comment type="caution">
    <text evidence="1">The sequence shown here is derived from an EMBL/GenBank/DDBJ whole genome shotgun (WGS) entry which is preliminary data.</text>
</comment>
<accession>A0ABQ4KB29</accession>
<keyword evidence="2" id="KW-1185">Reference proteome</keyword>
<dbReference type="Pfam" id="PF02583">
    <property type="entry name" value="Trns_repr_metal"/>
    <property type="match status" value="1"/>
</dbReference>
<reference evidence="1 2" key="1">
    <citation type="submission" date="2021-03" db="EMBL/GenBank/DDBJ databases">
        <title>Antimicrobial resistance genes in bacteria isolated from Japanese honey, and their potential for conferring macrolide and lincosamide resistance in the American foulbrood pathogen Paenibacillus larvae.</title>
        <authorList>
            <person name="Okamoto M."/>
            <person name="Kumagai M."/>
            <person name="Kanamori H."/>
            <person name="Takamatsu D."/>
        </authorList>
    </citation>
    <scope>NUCLEOTIDE SEQUENCE [LARGE SCALE GENOMIC DNA]</scope>
    <source>
        <strain evidence="1 2">J1TS3</strain>
    </source>
</reference>
<dbReference type="CDD" id="cd10157">
    <property type="entry name" value="BsCsoR-like_DUF156"/>
    <property type="match status" value="1"/>
</dbReference>
<evidence type="ECO:0008006" key="3">
    <source>
        <dbReference type="Google" id="ProtNLM"/>
    </source>
</evidence>
<evidence type="ECO:0000313" key="1">
    <source>
        <dbReference type="EMBL" id="GIN22921.1"/>
    </source>
</evidence>
<dbReference type="Proteomes" id="UP000680279">
    <property type="component" value="Unassembled WGS sequence"/>
</dbReference>
<dbReference type="EMBL" id="BOQT01000022">
    <property type="protein sequence ID" value="GIN22921.1"/>
    <property type="molecule type" value="Genomic_DNA"/>
</dbReference>
<dbReference type="InterPro" id="IPR038390">
    <property type="entry name" value="Metal_Tscrpt_repr_sf"/>
</dbReference>